<gene>
    <name evidence="2" type="primary">Ogfod3</name>
    <name evidence="2" type="ORF">GTO96_0011544</name>
</gene>
<sequence>MWKLFYVTGCLFVAIQNVEEWEEAIFNKSEGSVILKSFNLYTKILTLWRKGHEQGCFALCYLIALFAPFAVVAQLKHLRAVSVEEEKVRYLGKGYLVVLRFATGFSHPLTQSATLSGRRGNALRQGSGWKKPIVGTVAVSLFIIAGGLGWLYVSQDEFVTEVFVRQDEFLDGTKFVQVPCSEDYENFKRFKGCTPQRCGRAVTDAVISREEAGRMLRYFPDEVKDIFSEEDFELYRSLRQRIQEEIARTFGLDASRLYLTKPTFFSRMNNTDAKTIHDEYWHPHIDKVTYGSFDYTSLLYLSDYGVDFGGGRFVFMDGSHNRTVEPRAGLGVCWLTYVQCGRQPGTLPHGDTLRREGPGEGPYLPWYTIGQHPWIASGYRAGFDPVGVRGHCQGVPGWFPSHGLQHIHRKIIREHLEHI</sequence>
<organism evidence="2 3">
    <name type="scientific">Polypterus senegalus</name>
    <name type="common">Senegal bichir</name>
    <dbReference type="NCBI Taxonomy" id="55291"/>
    <lineage>
        <taxon>Eukaryota</taxon>
        <taxon>Metazoa</taxon>
        <taxon>Chordata</taxon>
        <taxon>Craniata</taxon>
        <taxon>Vertebrata</taxon>
        <taxon>Euteleostomi</taxon>
        <taxon>Actinopterygii</taxon>
        <taxon>Polypteriformes</taxon>
        <taxon>Polypteridae</taxon>
        <taxon>Polypterus</taxon>
    </lineage>
</organism>
<proteinExistence type="predicted"/>
<comment type="caution">
    <text evidence="2">The sequence shown here is derived from an EMBL/GenBank/DDBJ whole genome shotgun (WGS) entry which is preliminary data.</text>
</comment>
<dbReference type="Pfam" id="PF15169">
    <property type="entry name" value="Cybc1_Eros"/>
    <property type="match status" value="1"/>
</dbReference>
<keyword evidence="1" id="KW-1133">Transmembrane helix</keyword>
<feature type="non-terminal residue" evidence="2">
    <location>
        <position position="1"/>
    </location>
</feature>
<accession>A0A8X8BNT9</accession>
<keyword evidence="1" id="KW-0812">Transmembrane</keyword>
<keyword evidence="1" id="KW-0472">Membrane</keyword>
<dbReference type="PANTHER" id="PTHR14650">
    <property type="entry name" value="PROLYL HYDROXYLASE-RELATED"/>
    <property type="match status" value="1"/>
</dbReference>
<dbReference type="Proteomes" id="UP000886611">
    <property type="component" value="Unassembled WGS sequence"/>
</dbReference>
<dbReference type="EMBL" id="JAATIS010004753">
    <property type="protein sequence ID" value="KAG2460936.1"/>
    <property type="molecule type" value="Genomic_DNA"/>
</dbReference>
<name>A0A8X8BNT9_POLSE</name>
<dbReference type="InterPro" id="IPR027846">
    <property type="entry name" value="Cybc1"/>
</dbReference>
<protein>
    <submittedName>
        <fullName evidence="2">OGFD3 protein</fullName>
    </submittedName>
</protein>
<reference evidence="2 3" key="1">
    <citation type="journal article" date="2021" name="Cell">
        <title>Tracing the genetic footprints of vertebrate landing in non-teleost ray-finned fishes.</title>
        <authorList>
            <person name="Bi X."/>
            <person name="Wang K."/>
            <person name="Yang L."/>
            <person name="Pan H."/>
            <person name="Jiang H."/>
            <person name="Wei Q."/>
            <person name="Fang M."/>
            <person name="Yu H."/>
            <person name="Zhu C."/>
            <person name="Cai Y."/>
            <person name="He Y."/>
            <person name="Gan X."/>
            <person name="Zeng H."/>
            <person name="Yu D."/>
            <person name="Zhu Y."/>
            <person name="Jiang H."/>
            <person name="Qiu Q."/>
            <person name="Yang H."/>
            <person name="Zhang Y.E."/>
            <person name="Wang W."/>
            <person name="Zhu M."/>
            <person name="He S."/>
            <person name="Zhang G."/>
        </authorList>
    </citation>
    <scope>NUCLEOTIDE SEQUENCE [LARGE SCALE GENOMIC DNA]</scope>
    <source>
        <strain evidence="2">Bchr_013</strain>
    </source>
</reference>
<dbReference type="GO" id="GO:0016020">
    <property type="term" value="C:membrane"/>
    <property type="evidence" value="ECO:0007669"/>
    <property type="project" value="TreeGrafter"/>
</dbReference>
<feature type="non-terminal residue" evidence="2">
    <location>
        <position position="419"/>
    </location>
</feature>
<dbReference type="AlphaFoldDB" id="A0A8X8BNT9"/>
<feature type="transmembrane region" description="Helical" evidence="1">
    <location>
        <begin position="56"/>
        <end position="75"/>
    </location>
</feature>
<feature type="transmembrane region" description="Helical" evidence="1">
    <location>
        <begin position="133"/>
        <end position="153"/>
    </location>
</feature>
<evidence type="ECO:0000256" key="1">
    <source>
        <dbReference type="SAM" id="Phobius"/>
    </source>
</evidence>
<evidence type="ECO:0000313" key="3">
    <source>
        <dbReference type="Proteomes" id="UP000886611"/>
    </source>
</evidence>
<evidence type="ECO:0000313" key="2">
    <source>
        <dbReference type="EMBL" id="KAG2460936.1"/>
    </source>
</evidence>
<dbReference type="PANTHER" id="PTHR14650:SF1">
    <property type="entry name" value="2-OXOGLUTARATE AND IRON-DEPENDENT OXYGENASE DOMAIN-CONTAINING PROTEIN 3"/>
    <property type="match status" value="1"/>
</dbReference>
<dbReference type="Gene3D" id="2.60.120.620">
    <property type="entry name" value="q2cbj1_9rhob like domain"/>
    <property type="match status" value="1"/>
</dbReference>
<dbReference type="InterPro" id="IPR039210">
    <property type="entry name" value="OGFOD3"/>
</dbReference>
<keyword evidence="3" id="KW-1185">Reference proteome</keyword>